<gene>
    <name evidence="1" type="ORF">PSTG_03608</name>
</gene>
<evidence type="ECO:0000313" key="2">
    <source>
        <dbReference type="Proteomes" id="UP000054564"/>
    </source>
</evidence>
<dbReference type="Proteomes" id="UP000054564">
    <property type="component" value="Unassembled WGS sequence"/>
</dbReference>
<dbReference type="GO" id="GO:0003824">
    <property type="term" value="F:catalytic activity"/>
    <property type="evidence" value="ECO:0007669"/>
    <property type="project" value="InterPro"/>
</dbReference>
<comment type="caution">
    <text evidence="1">The sequence shown here is derived from an EMBL/GenBank/DDBJ whole genome shotgun (WGS) entry which is preliminary data.</text>
</comment>
<dbReference type="Gene3D" id="3.90.850.10">
    <property type="entry name" value="Fumarylacetoacetase-like, C-terminal domain"/>
    <property type="match status" value="1"/>
</dbReference>
<evidence type="ECO:0008006" key="3">
    <source>
        <dbReference type="Google" id="ProtNLM"/>
    </source>
</evidence>
<dbReference type="EMBL" id="AJIL01000019">
    <property type="protein sequence ID" value="KNF03014.1"/>
    <property type="molecule type" value="Genomic_DNA"/>
</dbReference>
<reference evidence="2" key="1">
    <citation type="submission" date="2014-03" db="EMBL/GenBank/DDBJ databases">
        <title>The Genome Sequence of Puccinia striiformis f. sp. tritici PST-78.</title>
        <authorList>
            <consortium name="The Broad Institute Genome Sequencing Platform"/>
            <person name="Cuomo C."/>
            <person name="Hulbert S."/>
            <person name="Chen X."/>
            <person name="Walker B."/>
            <person name="Young S.K."/>
            <person name="Zeng Q."/>
            <person name="Gargeya S."/>
            <person name="Fitzgerald M."/>
            <person name="Haas B."/>
            <person name="Abouelleil A."/>
            <person name="Alvarado L."/>
            <person name="Arachchi H.M."/>
            <person name="Berlin A.M."/>
            <person name="Chapman S.B."/>
            <person name="Goldberg J."/>
            <person name="Griggs A."/>
            <person name="Gujja S."/>
            <person name="Hansen M."/>
            <person name="Howarth C."/>
            <person name="Imamovic A."/>
            <person name="Larimer J."/>
            <person name="McCowan C."/>
            <person name="Montmayeur A."/>
            <person name="Murphy C."/>
            <person name="Neiman D."/>
            <person name="Pearson M."/>
            <person name="Priest M."/>
            <person name="Roberts A."/>
            <person name="Saif S."/>
            <person name="Shea T."/>
            <person name="Sisk P."/>
            <person name="Sykes S."/>
            <person name="Wortman J."/>
            <person name="Nusbaum C."/>
            <person name="Birren B."/>
        </authorList>
    </citation>
    <scope>NUCLEOTIDE SEQUENCE [LARGE SCALE GENOMIC DNA]</scope>
    <source>
        <strain evidence="2">race PST-78</strain>
    </source>
</reference>
<sequence length="76" mass="8619">MASIAANLVGQGKKVIGIGRNYLDHVKELKNQVPSKPFFFFKNRQQVISLEAKRLRSRMGLIVIMKVSSNPNHKKI</sequence>
<dbReference type="STRING" id="1165861.A0A0L0VUQ7"/>
<dbReference type="SUPFAM" id="SSF56529">
    <property type="entry name" value="FAH"/>
    <property type="match status" value="1"/>
</dbReference>
<organism evidence="1 2">
    <name type="scientific">Puccinia striiformis f. sp. tritici PST-78</name>
    <dbReference type="NCBI Taxonomy" id="1165861"/>
    <lineage>
        <taxon>Eukaryota</taxon>
        <taxon>Fungi</taxon>
        <taxon>Dikarya</taxon>
        <taxon>Basidiomycota</taxon>
        <taxon>Pucciniomycotina</taxon>
        <taxon>Pucciniomycetes</taxon>
        <taxon>Pucciniales</taxon>
        <taxon>Pucciniaceae</taxon>
        <taxon>Puccinia</taxon>
    </lineage>
</organism>
<keyword evidence="2" id="KW-1185">Reference proteome</keyword>
<dbReference type="AlphaFoldDB" id="A0A0L0VUQ7"/>
<proteinExistence type="predicted"/>
<protein>
    <recommendedName>
        <fullName evidence="3">Fumarylacetoacetase-like C-terminal domain-containing protein</fullName>
    </recommendedName>
</protein>
<name>A0A0L0VUQ7_9BASI</name>
<dbReference type="InterPro" id="IPR036663">
    <property type="entry name" value="Fumarylacetoacetase_C_sf"/>
</dbReference>
<evidence type="ECO:0000313" key="1">
    <source>
        <dbReference type="EMBL" id="KNF03014.1"/>
    </source>
</evidence>
<accession>A0A0L0VUQ7</accession>